<dbReference type="EMBL" id="CAUYUJ010021498">
    <property type="protein sequence ID" value="CAK0904989.1"/>
    <property type="molecule type" value="Genomic_DNA"/>
</dbReference>
<evidence type="ECO:0000313" key="4">
    <source>
        <dbReference type="Proteomes" id="UP001189429"/>
    </source>
</evidence>
<sequence length="277" mass="31748">VQASDDGQLEFPCPFCGATNQIMYSRKKEALLPPGFKVEYPSWWQKVPAEGDSRMLLPAKQDQIDAVQELMDRTWKDVTTRDRSYGKIPKMKVVQVQQNHNPRLWRNYVVAREHVRKLMKEGDEQCALTWEVQKQDAAKFDCLGDEDRSVNEFLLFHGTKPSACQSICESDFMVNLAGSSAGTLYGKGVYFGENSSKSDEYAFCAMLLCRVTCGRMYYTDQVNPDHDDIYAKCTGPSRTHHSVLGDRLKARGTYREFIVFDNDLAYPEYVVIYKRVL</sequence>
<keyword evidence="1" id="KW-0520">NAD</keyword>
<dbReference type="PANTHER" id="PTHR45740:SF2">
    <property type="entry name" value="POLY [ADP-RIBOSE] POLYMERASE"/>
    <property type="match status" value="1"/>
</dbReference>
<dbReference type="Gene3D" id="3.90.228.10">
    <property type="match status" value="1"/>
</dbReference>
<organism evidence="3 4">
    <name type="scientific">Prorocentrum cordatum</name>
    <dbReference type="NCBI Taxonomy" id="2364126"/>
    <lineage>
        <taxon>Eukaryota</taxon>
        <taxon>Sar</taxon>
        <taxon>Alveolata</taxon>
        <taxon>Dinophyceae</taxon>
        <taxon>Prorocentrales</taxon>
        <taxon>Prorocentraceae</taxon>
        <taxon>Prorocentrum</taxon>
    </lineage>
</organism>
<dbReference type="PANTHER" id="PTHR45740">
    <property type="entry name" value="POLY [ADP-RIBOSE] POLYMERASE"/>
    <property type="match status" value="1"/>
</dbReference>
<dbReference type="EC" id="2.4.2.-" evidence="1"/>
<evidence type="ECO:0000313" key="3">
    <source>
        <dbReference type="EMBL" id="CAK0904989.1"/>
    </source>
</evidence>
<dbReference type="InterPro" id="IPR051712">
    <property type="entry name" value="ARTD-AVP"/>
</dbReference>
<gene>
    <name evidence="3" type="ORF">PCOR1329_LOCUS80854</name>
</gene>
<evidence type="ECO:0000259" key="2">
    <source>
        <dbReference type="PROSITE" id="PS51059"/>
    </source>
</evidence>
<reference evidence="3" key="1">
    <citation type="submission" date="2023-10" db="EMBL/GenBank/DDBJ databases">
        <authorList>
            <person name="Chen Y."/>
            <person name="Shah S."/>
            <person name="Dougan E. K."/>
            <person name="Thang M."/>
            <person name="Chan C."/>
        </authorList>
    </citation>
    <scope>NUCLEOTIDE SEQUENCE [LARGE SCALE GENOMIC DNA]</scope>
</reference>
<keyword evidence="1" id="KW-0328">Glycosyltransferase</keyword>
<keyword evidence="1" id="KW-0808">Transferase</keyword>
<dbReference type="Pfam" id="PF00644">
    <property type="entry name" value="PARP"/>
    <property type="match status" value="1"/>
</dbReference>
<accession>A0ABN9XY07</accession>
<feature type="non-terminal residue" evidence="3">
    <location>
        <position position="1"/>
    </location>
</feature>
<dbReference type="PROSITE" id="PS51059">
    <property type="entry name" value="PARP_CATALYTIC"/>
    <property type="match status" value="1"/>
</dbReference>
<name>A0ABN9XY07_9DINO</name>
<protein>
    <recommendedName>
        <fullName evidence="1">Poly [ADP-ribose] polymerase</fullName>
        <shortName evidence="1">PARP</shortName>
        <ecNumber evidence="1">2.4.2.-</ecNumber>
    </recommendedName>
</protein>
<proteinExistence type="predicted"/>
<dbReference type="Proteomes" id="UP001189429">
    <property type="component" value="Unassembled WGS sequence"/>
</dbReference>
<comment type="caution">
    <text evidence="3">The sequence shown here is derived from an EMBL/GenBank/DDBJ whole genome shotgun (WGS) entry which is preliminary data.</text>
</comment>
<dbReference type="SUPFAM" id="SSF56399">
    <property type="entry name" value="ADP-ribosylation"/>
    <property type="match status" value="1"/>
</dbReference>
<keyword evidence="4" id="KW-1185">Reference proteome</keyword>
<evidence type="ECO:0000256" key="1">
    <source>
        <dbReference type="RuleBase" id="RU362114"/>
    </source>
</evidence>
<dbReference type="InterPro" id="IPR012317">
    <property type="entry name" value="Poly(ADP-ribose)pol_cat_dom"/>
</dbReference>
<feature type="domain" description="PARP catalytic" evidence="2">
    <location>
        <begin position="47"/>
        <end position="277"/>
    </location>
</feature>